<dbReference type="RefSeq" id="WP_013017639.1">
    <property type="nucleotide sequence ID" value="NC_013947.1"/>
</dbReference>
<dbReference type="eggNOG" id="COG2304">
    <property type="taxonomic scope" value="Bacteria"/>
</dbReference>
<dbReference type="PROSITE" id="PS51468">
    <property type="entry name" value="VIT"/>
    <property type="match status" value="1"/>
</dbReference>
<feature type="region of interest" description="Disordered" evidence="1">
    <location>
        <begin position="811"/>
        <end position="831"/>
    </location>
</feature>
<dbReference type="Pfam" id="PF08487">
    <property type="entry name" value="VIT"/>
    <property type="match status" value="1"/>
</dbReference>
<dbReference type="InterPro" id="IPR036465">
    <property type="entry name" value="vWFA_dom_sf"/>
</dbReference>
<feature type="compositionally biased region" description="Polar residues" evidence="1">
    <location>
        <begin position="811"/>
        <end position="824"/>
    </location>
</feature>
<evidence type="ECO:0000259" key="2">
    <source>
        <dbReference type="PROSITE" id="PS50234"/>
    </source>
</evidence>
<dbReference type="InterPro" id="IPR002035">
    <property type="entry name" value="VWF_A"/>
</dbReference>
<gene>
    <name evidence="4" type="ordered locus">Snas_2383</name>
</gene>
<dbReference type="SMART" id="SM00609">
    <property type="entry name" value="VIT"/>
    <property type="match status" value="1"/>
</dbReference>
<dbReference type="EMBL" id="CP001778">
    <property type="protein sequence ID" value="ADD42068.1"/>
    <property type="molecule type" value="Genomic_DNA"/>
</dbReference>
<evidence type="ECO:0000256" key="1">
    <source>
        <dbReference type="SAM" id="MobiDB-lite"/>
    </source>
</evidence>
<dbReference type="SUPFAM" id="SSF53300">
    <property type="entry name" value="vWA-like"/>
    <property type="match status" value="1"/>
</dbReference>
<protein>
    <submittedName>
        <fullName evidence="4">Vault protein inter-alpha-trypsin domain protein</fullName>
    </submittedName>
</protein>
<dbReference type="STRING" id="446470.Snas_2383"/>
<name>D3Q4N8_STANL</name>
<keyword evidence="5" id="KW-1185">Reference proteome</keyword>
<dbReference type="InterPro" id="IPR013694">
    <property type="entry name" value="VIT"/>
</dbReference>
<dbReference type="OrthoDB" id="186919at2"/>
<sequence length="831" mass="89202">MSLRIADLPVFNTEPTEATEGSGLGTLATERGNLPLRGLDINCHVTGLGVRTVVTQRFHNPHGEPIEATYIFPLPERAAVTDMTMTVAERTVTAELHERAKARQLYDTAISEGKRASIAEAERADVFTMRVGNLGAGEEAVVTLTLVGPLAFEDNEATLRLPLVVAPRYIPGQPTGAAPVGEGYAEDTDAVPDASRITPPVLLPGFPNPVRLSIEVTIDPAGLPLRQLRSSLHAVTVDETGEVTRVRIEPGERVNRDFILRFDYGESGDVAGSLLTAPDENEPTSGTFQLTAIPPSDLPRARPRDVVVLLDRSGSMGGWKMVAARRAAARIVDTLSSADRFAVRCFDTAMTSPEGLDPNGLSAGTDRNRFRAVEHLAGTETRGGTDILKPLSTAVDLLTAGEKGRDRVIILVTDGQVGNEDQILRELTGRLSGMRVHVVGIDKAVNAGFLHRLALVGRGRCELVESEDRLDEATAHIHRRIVAPVVTDLTVTGEGLDLEPETLAPHRIPDLFTGAPLIISGRYHGAGTTPRLKLTGTSQDGTPWTSELAARTDDTALTCPAWARAHLRDLEDRYASAPGSPDLGDLEKRIVDVSLRHRVLSRFTSFVAVDSRVVTEGGKPRTVVQPVEMPEGWDMPTPAAPSPYLGASVRMMAAPAAAPEAMAQGYGAAPPPPAQPGGAAPSFARPAAPRKAPNRGFGKSAGGPGQPLMDVDQIRQILHDEWRILDPEVHTMEFKAPEVVARERRAALSDLATRLGVVIDAMRDTGAFDGDTVTALRDLLPRMEACERPNPPTGDDLASLWQRTIELLRTLSETGGATPPSSTDPKPFWKR</sequence>
<organism evidence="4 5">
    <name type="scientific">Stackebrandtia nassauensis (strain DSM 44728 / CIP 108903 / NRRL B-16338 / NBRC 102104 / LLR-40K-21)</name>
    <dbReference type="NCBI Taxonomy" id="446470"/>
    <lineage>
        <taxon>Bacteria</taxon>
        <taxon>Bacillati</taxon>
        <taxon>Actinomycetota</taxon>
        <taxon>Actinomycetes</taxon>
        <taxon>Glycomycetales</taxon>
        <taxon>Glycomycetaceae</taxon>
        <taxon>Stackebrandtia</taxon>
    </lineage>
</organism>
<feature type="domain" description="VWFA" evidence="2">
    <location>
        <begin position="305"/>
        <end position="481"/>
    </location>
</feature>
<accession>D3Q4N8</accession>
<dbReference type="SMART" id="SM00327">
    <property type="entry name" value="VWA"/>
    <property type="match status" value="1"/>
</dbReference>
<dbReference type="PROSITE" id="PS50234">
    <property type="entry name" value="VWFA"/>
    <property type="match status" value="1"/>
</dbReference>
<dbReference type="Proteomes" id="UP000000844">
    <property type="component" value="Chromosome"/>
</dbReference>
<evidence type="ECO:0000313" key="5">
    <source>
        <dbReference type="Proteomes" id="UP000000844"/>
    </source>
</evidence>
<feature type="domain" description="VIT" evidence="3">
    <location>
        <begin position="20"/>
        <end position="148"/>
    </location>
</feature>
<dbReference type="Pfam" id="PF00092">
    <property type="entry name" value="VWA"/>
    <property type="match status" value="1"/>
</dbReference>
<evidence type="ECO:0000313" key="4">
    <source>
        <dbReference type="EMBL" id="ADD42068.1"/>
    </source>
</evidence>
<proteinExistence type="predicted"/>
<evidence type="ECO:0000259" key="3">
    <source>
        <dbReference type="PROSITE" id="PS51468"/>
    </source>
</evidence>
<dbReference type="Gene3D" id="3.40.50.410">
    <property type="entry name" value="von Willebrand factor, type A domain"/>
    <property type="match status" value="1"/>
</dbReference>
<dbReference type="PANTHER" id="PTHR45737">
    <property type="entry name" value="VON WILLEBRAND FACTOR A DOMAIN-CONTAINING PROTEIN 5A"/>
    <property type="match status" value="1"/>
</dbReference>
<dbReference type="KEGG" id="sna:Snas_2383"/>
<reference evidence="4 5" key="1">
    <citation type="journal article" date="2009" name="Stand. Genomic Sci.">
        <title>Complete genome sequence of Stackebrandtia nassauensis type strain (LLR-40K-21).</title>
        <authorList>
            <person name="Munk C."/>
            <person name="Lapidus A."/>
            <person name="Copeland A."/>
            <person name="Jando M."/>
            <person name="Mayilraj S."/>
            <person name="Glavina Del Rio T."/>
            <person name="Nolan M."/>
            <person name="Chen F."/>
            <person name="Lucas S."/>
            <person name="Tice H."/>
            <person name="Cheng J.F."/>
            <person name="Han C."/>
            <person name="Detter J.C."/>
            <person name="Bruce D."/>
            <person name="Goodwin L."/>
            <person name="Chain P."/>
            <person name="Pitluck S."/>
            <person name="Goker M."/>
            <person name="Ovchinikova G."/>
            <person name="Pati A."/>
            <person name="Ivanova N."/>
            <person name="Mavromatis K."/>
            <person name="Chen A."/>
            <person name="Palaniappan K."/>
            <person name="Land M."/>
            <person name="Hauser L."/>
            <person name="Chang Y.J."/>
            <person name="Jeffries C.D."/>
            <person name="Bristow J."/>
            <person name="Eisen J.A."/>
            <person name="Markowitz V."/>
            <person name="Hugenholtz P."/>
            <person name="Kyrpides N.C."/>
            <person name="Klenk H.P."/>
        </authorList>
    </citation>
    <scope>NUCLEOTIDE SEQUENCE [LARGE SCALE GENOMIC DNA]</scope>
    <source>
        <strain evidence="5">DSM 44728 / CIP 108903 / NRRL B-16338 / NBRC 102104 / LLR-40K-21</strain>
    </source>
</reference>
<dbReference type="HOGENOM" id="CLU_011139_0_0_11"/>
<feature type="region of interest" description="Disordered" evidence="1">
    <location>
        <begin position="664"/>
        <end position="707"/>
    </location>
</feature>
<feature type="compositionally biased region" description="Low complexity" evidence="1">
    <location>
        <begin position="676"/>
        <end position="696"/>
    </location>
</feature>
<dbReference type="AlphaFoldDB" id="D3Q4N8"/>
<dbReference type="PANTHER" id="PTHR45737:SF6">
    <property type="entry name" value="VON WILLEBRAND FACTOR A DOMAIN-CONTAINING PROTEIN 5A"/>
    <property type="match status" value="1"/>
</dbReference>